<evidence type="ECO:0000313" key="2">
    <source>
        <dbReference type="Proteomes" id="UP000002215"/>
    </source>
</evidence>
<dbReference type="AlphaFoldDB" id="A0A979G954"/>
<name>A0A979G954_CHIPD</name>
<proteinExistence type="predicted"/>
<dbReference type="InterPro" id="IPR038223">
    <property type="entry name" value="DMP12_sf"/>
</dbReference>
<dbReference type="Gene3D" id="3.40.1760.20">
    <property type="match status" value="1"/>
</dbReference>
<dbReference type="EMBL" id="CP001699">
    <property type="protein sequence ID" value="ACU63001.1"/>
    <property type="molecule type" value="Genomic_DNA"/>
</dbReference>
<dbReference type="RefSeq" id="WP_012793168.1">
    <property type="nucleotide sequence ID" value="NC_013132.1"/>
</dbReference>
<reference evidence="2" key="1">
    <citation type="submission" date="2009-08" db="EMBL/GenBank/DDBJ databases">
        <title>The complete genome of Chitinophaga pinensis DSM 2588.</title>
        <authorList>
            <consortium name="US DOE Joint Genome Institute (JGI-PGF)"/>
            <person name="Lucas S."/>
            <person name="Copeland A."/>
            <person name="Lapidus A."/>
            <person name="Glavina del Rio T."/>
            <person name="Dalin E."/>
            <person name="Tice H."/>
            <person name="Bruce D."/>
            <person name="Goodwin L."/>
            <person name="Pitluck S."/>
            <person name="Kyrpides N."/>
            <person name="Mavromatis K."/>
            <person name="Ivanova N."/>
            <person name="Mikhailova N."/>
            <person name="Sims D."/>
            <person name="Meinche L."/>
            <person name="Brettin T."/>
            <person name="Detter J.C."/>
            <person name="Han C."/>
            <person name="Larimer F."/>
            <person name="Land M."/>
            <person name="Hauser L."/>
            <person name="Markowitz V."/>
            <person name="Cheng J.-F."/>
            <person name="Hugenholtz P."/>
            <person name="Woyke T."/>
            <person name="Wu D."/>
            <person name="Spring S."/>
            <person name="Klenk H.-P."/>
            <person name="Eisen J.A."/>
        </authorList>
    </citation>
    <scope>NUCLEOTIDE SEQUENCE [LARGE SCALE GENOMIC DNA]</scope>
    <source>
        <strain evidence="2">ATCC 43595 / DSM 2588 / LMG 13176 / NBRC 15968 / NCIMB 11800 / UQM 2034</strain>
    </source>
</reference>
<protein>
    <submittedName>
        <fullName evidence="1">Uncharacterized protein</fullName>
    </submittedName>
</protein>
<organism evidence="1 2">
    <name type="scientific">Chitinophaga pinensis (strain ATCC 43595 / DSM 2588 / LMG 13176 / NBRC 15968 / NCIMB 11800 / UQM 2034)</name>
    <dbReference type="NCBI Taxonomy" id="485918"/>
    <lineage>
        <taxon>Bacteria</taxon>
        <taxon>Pseudomonadati</taxon>
        <taxon>Bacteroidota</taxon>
        <taxon>Chitinophagia</taxon>
        <taxon>Chitinophagales</taxon>
        <taxon>Chitinophagaceae</taxon>
        <taxon>Chitinophaga</taxon>
    </lineage>
</organism>
<gene>
    <name evidence="1" type="ordered locus">Cpin_5574</name>
</gene>
<sequence>MDTAKWTNLIFVPTEDVDEETTDYYELVGWGHQHIDHPNVLLLEISDIYLMEDVWWIVNDENHSRSEKGRMISSFQPKRK</sequence>
<reference evidence="1 2" key="2">
    <citation type="journal article" date="2010" name="Stand. Genomic Sci.">
        <title>Complete genome sequence of Chitinophaga pinensis type strain (UQM 2034).</title>
        <authorList>
            <person name="Glavina Del Rio T."/>
            <person name="Abt B."/>
            <person name="Spring S."/>
            <person name="Lapidus A."/>
            <person name="Nolan M."/>
            <person name="Tice H."/>
            <person name="Copeland A."/>
            <person name="Cheng J.F."/>
            <person name="Chen F."/>
            <person name="Bruce D."/>
            <person name="Goodwin L."/>
            <person name="Pitluck S."/>
            <person name="Ivanova N."/>
            <person name="Mavromatis K."/>
            <person name="Mikhailova N."/>
            <person name="Pati A."/>
            <person name="Chen A."/>
            <person name="Palaniappan K."/>
            <person name="Land M."/>
            <person name="Hauser L."/>
            <person name="Chang Y.J."/>
            <person name="Jeffries C.D."/>
            <person name="Chain P."/>
            <person name="Saunders E."/>
            <person name="Detter J.C."/>
            <person name="Brettin T."/>
            <person name="Rohde M."/>
            <person name="Goker M."/>
            <person name="Bristow J."/>
            <person name="Eisen J.A."/>
            <person name="Markowitz V."/>
            <person name="Hugenholtz P."/>
            <person name="Kyrpides N.C."/>
            <person name="Klenk H.P."/>
            <person name="Lucas S."/>
        </authorList>
    </citation>
    <scope>NUCLEOTIDE SEQUENCE [LARGE SCALE GENOMIC DNA]</scope>
    <source>
        <strain evidence="2">ATCC 43595 / DSM 2588 / LMG 13176 / NBRC 15968 / NCIMB 11800 / UQM 2034</strain>
    </source>
</reference>
<dbReference type="Proteomes" id="UP000002215">
    <property type="component" value="Chromosome"/>
</dbReference>
<evidence type="ECO:0000313" key="1">
    <source>
        <dbReference type="EMBL" id="ACU63001.1"/>
    </source>
</evidence>
<accession>A0A979G954</accession>
<dbReference type="KEGG" id="cpi:Cpin_5574"/>